<dbReference type="OrthoDB" id="1799428at2"/>
<protein>
    <submittedName>
        <fullName evidence="1">Uncharacterized protein</fullName>
    </submittedName>
</protein>
<proteinExistence type="predicted"/>
<organism evidence="1">
    <name type="scientific">Candidatus Desulfosporosinus infrequens</name>
    <dbReference type="NCBI Taxonomy" id="2043169"/>
    <lineage>
        <taxon>Bacteria</taxon>
        <taxon>Bacillati</taxon>
        <taxon>Bacillota</taxon>
        <taxon>Clostridia</taxon>
        <taxon>Eubacteriales</taxon>
        <taxon>Desulfitobacteriaceae</taxon>
        <taxon>Desulfosporosinus</taxon>
    </lineage>
</organism>
<dbReference type="Proteomes" id="UP000238916">
    <property type="component" value="Unassembled WGS sequence"/>
</dbReference>
<sequence>MISTVAHIEQENEDMSLLLRNVLSRFNEVVEDISNNAHQVNQESSIPALAEIRFNELEPVKDAMSNLEKETQSLSQVLRVMLAKQEESDSSLEKFERQLSQLQTSKEDVKNKGGFWNKWIT</sequence>
<dbReference type="EMBL" id="OMOF01000235">
    <property type="protein sequence ID" value="SPF44529.1"/>
    <property type="molecule type" value="Genomic_DNA"/>
</dbReference>
<accession>A0A2U3KY96</accession>
<reference evidence="1" key="1">
    <citation type="submission" date="2018-02" db="EMBL/GenBank/DDBJ databases">
        <authorList>
            <person name="Cohen D.B."/>
            <person name="Kent A.D."/>
        </authorList>
    </citation>
    <scope>NUCLEOTIDE SEQUENCE [LARGE SCALE GENOMIC DNA]</scope>
    <source>
        <strain evidence="1">Peat soil MAG SbF1</strain>
    </source>
</reference>
<evidence type="ECO:0000313" key="1">
    <source>
        <dbReference type="EMBL" id="SPF44529.1"/>
    </source>
</evidence>
<dbReference type="AlphaFoldDB" id="A0A2U3KY96"/>
<gene>
    <name evidence="1" type="ORF">SBF1_310012</name>
</gene>
<name>A0A2U3KY96_9FIRM</name>